<keyword evidence="5" id="KW-0631">Potassium channel</keyword>
<dbReference type="FunFam" id="1.10.287.70:FF:000028">
    <property type="entry name" value="potassium voltage-gated channel subfamily D member 3"/>
    <property type="match status" value="1"/>
</dbReference>
<keyword evidence="3" id="KW-0633">Potassium transport</keyword>
<evidence type="ECO:0000256" key="5">
    <source>
        <dbReference type="ARBA" id="ARBA00022826"/>
    </source>
</evidence>
<dbReference type="PANTHER" id="PTHR11537">
    <property type="entry name" value="VOLTAGE-GATED POTASSIUM CHANNEL"/>
    <property type="match status" value="1"/>
</dbReference>
<dbReference type="InterPro" id="IPR011333">
    <property type="entry name" value="SKP1/BTB/POZ_sf"/>
</dbReference>
<evidence type="ECO:0000256" key="9">
    <source>
        <dbReference type="ARBA" id="ARBA00023065"/>
    </source>
</evidence>
<dbReference type="InterPro" id="IPR005821">
    <property type="entry name" value="Ion_trans_dom"/>
</dbReference>
<evidence type="ECO:0000256" key="1">
    <source>
        <dbReference type="ARBA" id="ARBA00004141"/>
    </source>
</evidence>
<dbReference type="GO" id="GO:0051260">
    <property type="term" value="P:protein homooligomerization"/>
    <property type="evidence" value="ECO:0007669"/>
    <property type="project" value="InterPro"/>
</dbReference>
<dbReference type="EMBL" id="CACVKT020000478">
    <property type="protein sequence ID" value="CAC5359412.1"/>
    <property type="molecule type" value="Genomic_DNA"/>
</dbReference>
<feature type="domain" description="Potassium channel tetramerisation-type BTB" evidence="14">
    <location>
        <begin position="5"/>
        <end position="95"/>
    </location>
</feature>
<evidence type="ECO:0000256" key="7">
    <source>
        <dbReference type="ARBA" id="ARBA00022958"/>
    </source>
</evidence>
<evidence type="ECO:0000256" key="2">
    <source>
        <dbReference type="ARBA" id="ARBA00022448"/>
    </source>
</evidence>
<dbReference type="GO" id="GO:0001508">
    <property type="term" value="P:action potential"/>
    <property type="evidence" value="ECO:0007669"/>
    <property type="project" value="TreeGrafter"/>
</dbReference>
<dbReference type="Proteomes" id="UP000507470">
    <property type="component" value="Unassembled WGS sequence"/>
</dbReference>
<evidence type="ECO:0000259" key="14">
    <source>
        <dbReference type="Pfam" id="PF02214"/>
    </source>
</evidence>
<evidence type="ECO:0000256" key="3">
    <source>
        <dbReference type="ARBA" id="ARBA00022538"/>
    </source>
</evidence>
<evidence type="ECO:0000313" key="15">
    <source>
        <dbReference type="EMBL" id="CAC5359412.1"/>
    </source>
</evidence>
<evidence type="ECO:0000259" key="13">
    <source>
        <dbReference type="Pfam" id="PF00520"/>
    </source>
</evidence>
<proteinExistence type="predicted"/>
<keyword evidence="6" id="KW-0851">Voltage-gated channel</keyword>
<dbReference type="SUPFAM" id="SSF81324">
    <property type="entry name" value="Voltage-gated potassium channels"/>
    <property type="match status" value="1"/>
</dbReference>
<dbReference type="CDD" id="cd18317">
    <property type="entry name" value="BTB_POZ_Kv"/>
    <property type="match status" value="1"/>
</dbReference>
<feature type="transmembrane region" description="Helical" evidence="12">
    <location>
        <begin position="251"/>
        <end position="270"/>
    </location>
</feature>
<evidence type="ECO:0000256" key="11">
    <source>
        <dbReference type="ARBA" id="ARBA00023303"/>
    </source>
</evidence>
<evidence type="ECO:0000256" key="4">
    <source>
        <dbReference type="ARBA" id="ARBA00022692"/>
    </source>
</evidence>
<dbReference type="SUPFAM" id="SSF54695">
    <property type="entry name" value="POZ domain"/>
    <property type="match status" value="1"/>
</dbReference>
<dbReference type="PRINTS" id="PR01498">
    <property type="entry name" value="SHAWCHANNEL"/>
</dbReference>
<keyword evidence="16" id="KW-1185">Reference proteome</keyword>
<dbReference type="Gene3D" id="1.20.120.350">
    <property type="entry name" value="Voltage-gated potassium channels. Chain C"/>
    <property type="match status" value="1"/>
</dbReference>
<dbReference type="InterPro" id="IPR027359">
    <property type="entry name" value="Volt_channel_dom_sf"/>
</dbReference>
<keyword evidence="7" id="KW-0630">Potassium</keyword>
<keyword evidence="10 12" id="KW-0472">Membrane</keyword>
<gene>
    <name evidence="15" type="ORF">MCOR_2265</name>
</gene>
<name>A0A6J8A2Z4_MYTCO</name>
<dbReference type="Pfam" id="PF02214">
    <property type="entry name" value="BTB_2"/>
    <property type="match status" value="1"/>
</dbReference>
<feature type="domain" description="Ion transport" evidence="13">
    <location>
        <begin position="189"/>
        <end position="412"/>
    </location>
</feature>
<organism evidence="15 16">
    <name type="scientific">Mytilus coruscus</name>
    <name type="common">Sea mussel</name>
    <dbReference type="NCBI Taxonomy" id="42192"/>
    <lineage>
        <taxon>Eukaryota</taxon>
        <taxon>Metazoa</taxon>
        <taxon>Spiralia</taxon>
        <taxon>Lophotrochozoa</taxon>
        <taxon>Mollusca</taxon>
        <taxon>Bivalvia</taxon>
        <taxon>Autobranchia</taxon>
        <taxon>Pteriomorphia</taxon>
        <taxon>Mytilida</taxon>
        <taxon>Mytiloidea</taxon>
        <taxon>Mytilidae</taxon>
        <taxon>Mytilinae</taxon>
        <taxon>Mytilus</taxon>
    </lineage>
</organism>
<keyword evidence="2" id="KW-0813">Transport</keyword>
<reference evidence="15 16" key="1">
    <citation type="submission" date="2020-06" db="EMBL/GenBank/DDBJ databases">
        <authorList>
            <person name="Li R."/>
            <person name="Bekaert M."/>
        </authorList>
    </citation>
    <scope>NUCLEOTIDE SEQUENCE [LARGE SCALE GENOMIC DNA]</scope>
    <source>
        <strain evidence="16">wild</strain>
    </source>
</reference>
<dbReference type="InterPro" id="IPR003131">
    <property type="entry name" value="T1-type_BTB"/>
</dbReference>
<keyword evidence="4 12" id="KW-0812">Transmembrane</keyword>
<evidence type="ECO:0000256" key="8">
    <source>
        <dbReference type="ARBA" id="ARBA00022989"/>
    </source>
</evidence>
<dbReference type="GO" id="GO:0005249">
    <property type="term" value="F:voltage-gated potassium channel activity"/>
    <property type="evidence" value="ECO:0007669"/>
    <property type="project" value="InterPro"/>
</dbReference>
<protein>
    <submittedName>
        <fullName evidence="15">KCNC1</fullName>
    </submittedName>
</protein>
<evidence type="ECO:0000256" key="6">
    <source>
        <dbReference type="ARBA" id="ARBA00022882"/>
    </source>
</evidence>
<feature type="transmembrane region" description="Helical" evidence="12">
    <location>
        <begin position="220"/>
        <end position="239"/>
    </location>
</feature>
<keyword evidence="9" id="KW-0406">Ion transport</keyword>
<keyword evidence="8 12" id="KW-1133">Transmembrane helix</keyword>
<feature type="transmembrane region" description="Helical" evidence="12">
    <location>
        <begin position="282"/>
        <end position="304"/>
    </location>
</feature>
<feature type="transmembrane region" description="Helical" evidence="12">
    <location>
        <begin position="386"/>
        <end position="409"/>
    </location>
</feature>
<dbReference type="GO" id="GO:0008076">
    <property type="term" value="C:voltage-gated potassium channel complex"/>
    <property type="evidence" value="ECO:0007669"/>
    <property type="project" value="InterPro"/>
</dbReference>
<dbReference type="PANTHER" id="PTHR11537:SF254">
    <property type="entry name" value="POTASSIUM VOLTAGE-GATED CHANNEL PROTEIN SHAB"/>
    <property type="match status" value="1"/>
</dbReference>
<dbReference type="AlphaFoldDB" id="A0A6J8A2Z4"/>
<dbReference type="PRINTS" id="PR00169">
    <property type="entry name" value="KCHANNEL"/>
</dbReference>
<accession>A0A6J8A2Z4</accession>
<dbReference type="InterPro" id="IPR028325">
    <property type="entry name" value="VG_K_chnl"/>
</dbReference>
<evidence type="ECO:0000256" key="10">
    <source>
        <dbReference type="ARBA" id="ARBA00023136"/>
    </source>
</evidence>
<dbReference type="Gene3D" id="3.30.710.10">
    <property type="entry name" value="Potassium Channel Kv1.1, Chain A"/>
    <property type="match status" value="1"/>
</dbReference>
<sequence>MDDTIRINVGGTMFTTKLSTLQKYPDTLLGSISIESDCYSKDDKSFYFDRNPELFNTILDYYRNGCLHLPYHLCGWLWKTELEFWKIPLTDISECCHKTISTYNTRVDICDMLKAVFSPLNQSEYTSPSGIGKLRHRLWLFLNEPASSTWAKVFSFIYLSIVLVASSLPCLITHPGIRIQTLNADTIFTLAALNNVQMWINKDNPKEMQLATSKEPDWLYSLGLVISVFFSVETILRVLTCSTKNKFVKEWLNILDIILFVIMWICYGIKQNYEKELLSNKHLAYFLCFCEAVSVLRLFRFFRLAKQYSSLRILFITIKESVKELLLLLITFIVFSWMFANLIYYTEVLESETFPNMLVGFWWSVVTMTTVGYGDVYPIGPLGRVVGVLCSLCGLLVLAMPIAIIAGNFDGLCKQNEEREAYAKLQSKQKSNIPKAWEISKINPIYPSKLIKNNT</sequence>
<dbReference type="Pfam" id="PF00520">
    <property type="entry name" value="Ion_trans"/>
    <property type="match status" value="1"/>
</dbReference>
<feature type="transmembrane region" description="Helical" evidence="12">
    <location>
        <begin position="325"/>
        <end position="345"/>
    </location>
</feature>
<dbReference type="Gene3D" id="1.10.287.70">
    <property type="match status" value="1"/>
</dbReference>
<evidence type="ECO:0000256" key="12">
    <source>
        <dbReference type="SAM" id="Phobius"/>
    </source>
</evidence>
<dbReference type="OrthoDB" id="296522at2759"/>
<feature type="transmembrane region" description="Helical" evidence="12">
    <location>
        <begin position="150"/>
        <end position="170"/>
    </location>
</feature>
<feature type="transmembrane region" description="Helical" evidence="12">
    <location>
        <begin position="357"/>
        <end position="374"/>
    </location>
</feature>
<keyword evidence="11" id="KW-0407">Ion channel</keyword>
<dbReference type="InterPro" id="IPR003974">
    <property type="entry name" value="K_chnl_volt-dep_Kv3"/>
</dbReference>
<comment type="subcellular location">
    <subcellularLocation>
        <location evidence="1">Membrane</location>
        <topology evidence="1">Multi-pass membrane protein</topology>
    </subcellularLocation>
</comment>
<evidence type="ECO:0000313" key="16">
    <source>
        <dbReference type="Proteomes" id="UP000507470"/>
    </source>
</evidence>